<reference evidence="14 15" key="1">
    <citation type="submission" date="2015-11" db="EMBL/GenBank/DDBJ databases">
        <authorList>
            <person name="Nicholson A.C."/>
            <person name="Humrighouse B.W."/>
            <person name="Graziano J."/>
            <person name="Lasker B."/>
            <person name="Whitney A.M."/>
            <person name="Mcquiston J.R."/>
        </authorList>
    </citation>
    <scope>NUCLEOTIDE SEQUENCE [LARGE SCALE GENOMIC DNA]</scope>
    <source>
        <strain evidence="14 15">G4071</strain>
    </source>
</reference>
<proteinExistence type="inferred from homology"/>
<evidence type="ECO:0000313" key="14">
    <source>
        <dbReference type="EMBL" id="KUY20250.1"/>
    </source>
</evidence>
<evidence type="ECO:0000256" key="7">
    <source>
        <dbReference type="ARBA" id="ARBA00023136"/>
    </source>
</evidence>
<feature type="transmembrane region" description="Helical" evidence="13">
    <location>
        <begin position="119"/>
        <end position="140"/>
    </location>
</feature>
<evidence type="ECO:0000256" key="10">
    <source>
        <dbReference type="ARBA" id="ARBA00023603"/>
    </source>
</evidence>
<keyword evidence="7 13" id="KW-0472">Membrane</keyword>
<comment type="pathway">
    <text evidence="9">Carotenoid biosynthesis; staphyloxanthin biosynthesis; staphyloxanthin from farnesyl diphosphate: step 5/5.</text>
</comment>
<evidence type="ECO:0000313" key="15">
    <source>
        <dbReference type="Proteomes" id="UP000064412"/>
    </source>
</evidence>
<evidence type="ECO:0000256" key="1">
    <source>
        <dbReference type="ARBA" id="ARBA00004162"/>
    </source>
</evidence>
<evidence type="ECO:0000256" key="3">
    <source>
        <dbReference type="ARBA" id="ARBA00022679"/>
    </source>
</evidence>
<accession>A0ABD4DPD5</accession>
<dbReference type="InterPro" id="IPR044021">
    <property type="entry name" value="CrtO"/>
</dbReference>
<dbReference type="Proteomes" id="UP000064412">
    <property type="component" value="Unassembled WGS sequence"/>
</dbReference>
<comment type="function">
    <text evidence="12">Catalyzes the acylation of glycosyl-4,4'-diaponeurosporenoate, i.e. the esterification of glucose at the C6'' position with the carboxyl group of the C(15) fatty acid 12-methyltetradecanoic acid, to yield staphyloxanthin. This is the last step in the biosynthesis of this orange pigment, present in most staphylococci strains.</text>
</comment>
<feature type="transmembrane region" description="Helical" evidence="13">
    <location>
        <begin position="6"/>
        <end position="29"/>
    </location>
</feature>
<protein>
    <recommendedName>
        <fullName evidence="11">Glycosyl-4,4'-diaponeurosporenoate acyltransferase</fullName>
    </recommendedName>
</protein>
<dbReference type="RefSeq" id="WP_059344047.1">
    <property type="nucleotide sequence ID" value="NZ_CP140570.1"/>
</dbReference>
<evidence type="ECO:0000256" key="11">
    <source>
        <dbReference type="ARBA" id="ARBA00023667"/>
    </source>
</evidence>
<comment type="subcellular location">
    <subcellularLocation>
        <location evidence="1">Cell membrane</location>
        <topology evidence="1">Single-pass membrane protein</topology>
    </subcellularLocation>
</comment>
<keyword evidence="2" id="KW-1003">Cell membrane</keyword>
<sequence length="157" mass="18672">MKIILAYLMFSISITFISWIVGMIINALLKKTVSYNQELVNFNFIKSEKLNKAIGIGVIKWIVKNTFFKFFNPKIKFDRNVNLTELKTIRNEMTKSEIEHLIAFVFASFFAIIKFYNHNYLFCLIIMIVNILMNLYPSLLQQQNKRRIDKLEIKFQK</sequence>
<dbReference type="GO" id="GO:0005886">
    <property type="term" value="C:plasma membrane"/>
    <property type="evidence" value="ECO:0007669"/>
    <property type="project" value="UniProtKB-SubCell"/>
</dbReference>
<comment type="caution">
    <text evidence="14">The sequence shown here is derived from an EMBL/GenBank/DDBJ whole genome shotgun (WGS) entry which is preliminary data.</text>
</comment>
<gene>
    <name evidence="14" type="ORF">ATB95_04885</name>
</gene>
<keyword evidence="6 13" id="KW-1133">Transmembrane helix</keyword>
<evidence type="ECO:0000256" key="9">
    <source>
        <dbReference type="ARBA" id="ARBA00023588"/>
    </source>
</evidence>
<evidence type="ECO:0000256" key="2">
    <source>
        <dbReference type="ARBA" id="ARBA00022475"/>
    </source>
</evidence>
<evidence type="ECO:0000256" key="12">
    <source>
        <dbReference type="ARBA" id="ARBA00025324"/>
    </source>
</evidence>
<feature type="transmembrane region" description="Helical" evidence="13">
    <location>
        <begin position="97"/>
        <end position="113"/>
    </location>
</feature>
<evidence type="ECO:0000256" key="4">
    <source>
        <dbReference type="ARBA" id="ARBA00022692"/>
    </source>
</evidence>
<dbReference type="AlphaFoldDB" id="A0ABD4DPD5"/>
<dbReference type="GO" id="GO:0016746">
    <property type="term" value="F:acyltransferase activity"/>
    <property type="evidence" value="ECO:0007669"/>
    <property type="project" value="UniProtKB-KW"/>
</dbReference>
<comment type="similarity">
    <text evidence="10">Belongs to the acyltransferase CrtO family.</text>
</comment>
<evidence type="ECO:0000256" key="6">
    <source>
        <dbReference type="ARBA" id="ARBA00022989"/>
    </source>
</evidence>
<name>A0ABD4DPD5_ELIMR</name>
<keyword evidence="5" id="KW-0732">Signal</keyword>
<evidence type="ECO:0000256" key="13">
    <source>
        <dbReference type="SAM" id="Phobius"/>
    </source>
</evidence>
<evidence type="ECO:0000256" key="8">
    <source>
        <dbReference type="ARBA" id="ARBA00023315"/>
    </source>
</evidence>
<keyword evidence="4 13" id="KW-0812">Transmembrane</keyword>
<organism evidence="14 15">
    <name type="scientific">Elizabethkingia miricola</name>
    <name type="common">Chryseobacterium miricola</name>
    <dbReference type="NCBI Taxonomy" id="172045"/>
    <lineage>
        <taxon>Bacteria</taxon>
        <taxon>Pseudomonadati</taxon>
        <taxon>Bacteroidota</taxon>
        <taxon>Flavobacteriia</taxon>
        <taxon>Flavobacteriales</taxon>
        <taxon>Weeksellaceae</taxon>
        <taxon>Elizabethkingia</taxon>
    </lineage>
</organism>
<keyword evidence="8" id="KW-0012">Acyltransferase</keyword>
<dbReference type="Pfam" id="PF18927">
    <property type="entry name" value="CrtO"/>
    <property type="match status" value="1"/>
</dbReference>
<dbReference type="EMBL" id="LNOI01000001">
    <property type="protein sequence ID" value="KUY20250.1"/>
    <property type="molecule type" value="Genomic_DNA"/>
</dbReference>
<evidence type="ECO:0000256" key="5">
    <source>
        <dbReference type="ARBA" id="ARBA00022729"/>
    </source>
</evidence>
<keyword evidence="3" id="KW-0808">Transferase</keyword>